<feature type="compositionally biased region" description="Polar residues" evidence="3">
    <location>
        <begin position="43"/>
        <end position="77"/>
    </location>
</feature>
<dbReference type="Pfam" id="PF13236">
    <property type="entry name" value="CLU"/>
    <property type="match status" value="1"/>
</dbReference>
<dbReference type="EMBL" id="CCKQ01018741">
    <property type="protein sequence ID" value="CDW90720.1"/>
    <property type="molecule type" value="Genomic_DNA"/>
</dbReference>
<dbReference type="OrthoDB" id="626167at2759"/>
<evidence type="ECO:0000256" key="2">
    <source>
        <dbReference type="SAM" id="Coils"/>
    </source>
</evidence>
<evidence type="ECO:0000313" key="6">
    <source>
        <dbReference type="Proteomes" id="UP000039865"/>
    </source>
</evidence>
<feature type="compositionally biased region" description="Polar residues" evidence="3">
    <location>
        <begin position="132"/>
        <end position="144"/>
    </location>
</feature>
<dbReference type="Proteomes" id="UP000039865">
    <property type="component" value="Unassembled WGS sequence"/>
</dbReference>
<dbReference type="Pfam" id="PF12807">
    <property type="entry name" value="eIF3_p135"/>
    <property type="match status" value="1"/>
</dbReference>
<feature type="region of interest" description="Disordered" evidence="3">
    <location>
        <begin position="1"/>
        <end position="173"/>
    </location>
</feature>
<keyword evidence="2" id="KW-0175">Coiled coil</keyword>
<feature type="compositionally biased region" description="Low complexity" evidence="3">
    <location>
        <begin position="23"/>
        <end position="33"/>
    </location>
</feature>
<feature type="compositionally biased region" description="Polar residues" evidence="3">
    <location>
        <begin position="1"/>
        <end position="15"/>
    </location>
</feature>
<reference evidence="5 6" key="1">
    <citation type="submission" date="2014-06" db="EMBL/GenBank/DDBJ databases">
        <authorList>
            <person name="Swart Estienne"/>
        </authorList>
    </citation>
    <scope>NUCLEOTIDE SEQUENCE [LARGE SCALE GENOMIC DNA]</scope>
    <source>
        <strain evidence="5 6">130c</strain>
    </source>
</reference>
<gene>
    <name evidence="5" type="primary">Contig6142.g6572</name>
    <name evidence="5" type="ORF">STYLEM_19866</name>
</gene>
<evidence type="ECO:0000313" key="5">
    <source>
        <dbReference type="EMBL" id="CDW90720.1"/>
    </source>
</evidence>
<evidence type="ECO:0000256" key="1">
    <source>
        <dbReference type="ARBA" id="ARBA00022490"/>
    </source>
</evidence>
<proteinExistence type="predicted"/>
<keyword evidence="6" id="KW-1185">Reference proteome</keyword>
<feature type="compositionally biased region" description="Polar residues" evidence="3">
    <location>
        <begin position="152"/>
        <end position="169"/>
    </location>
</feature>
<organism evidence="5 6">
    <name type="scientific">Stylonychia lemnae</name>
    <name type="common">Ciliate</name>
    <dbReference type="NCBI Taxonomy" id="5949"/>
    <lineage>
        <taxon>Eukaryota</taxon>
        <taxon>Sar</taxon>
        <taxon>Alveolata</taxon>
        <taxon>Ciliophora</taxon>
        <taxon>Intramacronucleata</taxon>
        <taxon>Spirotrichea</taxon>
        <taxon>Stichotrichia</taxon>
        <taxon>Sporadotrichida</taxon>
        <taxon>Oxytrichidae</taxon>
        <taxon>Stylonychinae</taxon>
        <taxon>Stylonychia</taxon>
    </lineage>
</organism>
<name>A0A078B874_STYLE</name>
<dbReference type="PANTHER" id="PTHR12601">
    <property type="entry name" value="EUKARYOTIC TRANSLATION INITIATION FACTOR 3 SUBUNIT EIF-3"/>
    <property type="match status" value="1"/>
</dbReference>
<dbReference type="InParanoid" id="A0A078B874"/>
<feature type="compositionally biased region" description="Acidic residues" evidence="3">
    <location>
        <begin position="80"/>
        <end position="100"/>
    </location>
</feature>
<dbReference type="InterPro" id="IPR011990">
    <property type="entry name" value="TPR-like_helical_dom_sf"/>
</dbReference>
<dbReference type="InterPro" id="IPR025697">
    <property type="entry name" value="CLU_dom"/>
</dbReference>
<protein>
    <recommendedName>
        <fullName evidence="4">Clu domain-containing protein</fullName>
    </recommendedName>
</protein>
<accession>A0A078B874</accession>
<evidence type="ECO:0000259" key="4">
    <source>
        <dbReference type="PROSITE" id="PS51823"/>
    </source>
</evidence>
<dbReference type="PROSITE" id="PS51823">
    <property type="entry name" value="CLU"/>
    <property type="match status" value="1"/>
</dbReference>
<dbReference type="Gene3D" id="1.25.40.10">
    <property type="entry name" value="Tetratricopeptide repeat domain"/>
    <property type="match status" value="1"/>
</dbReference>
<feature type="domain" description="Clu" evidence="4">
    <location>
        <begin position="631"/>
        <end position="924"/>
    </location>
</feature>
<dbReference type="CDD" id="cd17039">
    <property type="entry name" value="Ubl_ubiquitin_like"/>
    <property type="match status" value="1"/>
</dbReference>
<feature type="coiled-coil region" evidence="2">
    <location>
        <begin position="242"/>
        <end position="269"/>
    </location>
</feature>
<evidence type="ECO:0000256" key="3">
    <source>
        <dbReference type="SAM" id="MobiDB-lite"/>
    </source>
</evidence>
<feature type="region of interest" description="Disordered" evidence="3">
    <location>
        <begin position="421"/>
        <end position="447"/>
    </location>
</feature>
<sequence>MGCGQTKATKVTANAQKPKEDFSNINPNNPNQSQEKELPFQKQPANGQPFKGQNRNPNSSLKGSEIQQPNNRSNLSKQADEEEGEEDGEEEFEEEFDEDNPSAGNTLRKSQKSHKSLGLTRNTFHDAERSLPQLQQDTNHSNKSLKNRPLPNKQQTQNSQIKTQPSIPSIKNDIPLIDPAERELIEKQMQMKQNLQNMKAELMDSPPQKKDSKKDMINMFQESFEKKPQQIVQPKNDQPIVSRDLNTAIDAYQKQMREFKNSLTEMDNKFANPIISPIEQNYRKIDEGNSITSQNQINTFHQTGESQVYNSVSNKSNNNVFAPINEVKPLIQKTPATNIENRAINLNDRKKTNDSPLGQNKMNVGPSKKVEEDQDFEKTNKEYYNFDNGYQKSEGPIIRNNYQAEQSSLNNIAFVNKDPKYQTETPVGRPPQQQFQPMQQQQPIQQYTPQPQIISSYDNDSSNQYQNVQKDRLNVQDLQRIKDNFLEQEERERLNPQNVLIRILMIHAFNDGNDYKNDEMILERKLYSFFINKNSNVIDVKNKIRKEFGFDVDQINMYFKYRELSNIQYVMDVENFDIEEDIIICITLNSPKSHLKVILREPLDDIKIADVRFLNSKDRSEPALRGPNSDFPSIVDMNKFDVDVDKLSWPFYRDWTAEAAYLSDLIIKNKNFLLSDEQQFQMQQGFTSTLHNNPQLNELIEAETQYRRLSEEFRKASLYAVHLVVKKNPTPLNLFNLYGDDGDKFIVGGMIIRRAKDWLICGHQLSETHHMTATVPGGPGVESGSALIQISGKIASLDVRNLALLRNRLEQLVVPLACVVDYYGLKFEVQSLSPISINSLAYGSDLDGLLFTDEDTDAEQMAAKISQVLNLKTHFIEEKTTKKIKRTFLPYTVQLHRNREMGDSDKKLYLINPFRLFPQDESLRQQNQQSSFLDLLSKQLRSELVISNNKNEPAPNFTYFTWKRPIKCDECGEYILDYQYYYFEKKSVDKQQRLLVQYYCCIKCYNELLPTERFKYPVNKIVFKELASKDRLKFWEDQNTGRRYYELQYRKIPLNSDAFMDISNTKDKNEKISDQEEILRAGQKLKDEILQRLIEELNNVDEDPQTAEQLEFLLHSRGVTMRHLGKLCTLAQLNHIRELAVIEVIARSAKILIKDGLTFLADDEEAGFRSENIKKCVLHYLHEIFNMEEYQTTSTQNIWDFITEHVTVERDVLHKIHLNALLISICDKLNIKLTKSVKDINFYQSASESGEAFVTINDIENIIPSVKDYQDQMMTNLALMAPQDKFPSSLHMILDCARLKDNEGKRSQWYMIGGDERVESTELFRMAINICESIYGGQQSIHYARVLKEMAEQLESRHQERGRPENSRWNKSFAVSEDELSMESRYYFQNSLQVLIDIKKDLSIEAAQIYVALARLFKPRATQFSHYREQENNIGDMYQNLANAIDIYETLLGFDHPETADTYTKMAFAYQENGSFIAASPWIRRAFCVFYKCFGPHDDITLNAWETLKAIETNIDSKLDQVAYEELPNVIFELEKQQKIINEQQQQLALQQQNMVMPPHQRSGQYPQIPAFQNQQRLMLR</sequence>
<feature type="region of interest" description="Disordered" evidence="3">
    <location>
        <begin position="348"/>
        <end position="373"/>
    </location>
</feature>
<dbReference type="InterPro" id="IPR027523">
    <property type="entry name" value="CLU_prot"/>
</dbReference>
<feature type="compositionally biased region" description="Low complexity" evidence="3">
    <location>
        <begin position="430"/>
        <end position="447"/>
    </location>
</feature>
<keyword evidence="1" id="KW-0963">Cytoplasm</keyword>
<dbReference type="InterPro" id="IPR033646">
    <property type="entry name" value="CLU-central"/>
</dbReference>